<organism evidence="11 12">
    <name type="scientific">Noviherbaspirillum denitrificans</name>
    <dbReference type="NCBI Taxonomy" id="1968433"/>
    <lineage>
        <taxon>Bacteria</taxon>
        <taxon>Pseudomonadati</taxon>
        <taxon>Pseudomonadota</taxon>
        <taxon>Betaproteobacteria</taxon>
        <taxon>Burkholderiales</taxon>
        <taxon>Oxalobacteraceae</taxon>
        <taxon>Noviherbaspirillum</taxon>
    </lineage>
</organism>
<proteinExistence type="inferred from homology"/>
<dbReference type="Proteomes" id="UP000197535">
    <property type="component" value="Unassembled WGS sequence"/>
</dbReference>
<dbReference type="InterPro" id="IPR003593">
    <property type="entry name" value="AAA+_ATPase"/>
</dbReference>
<dbReference type="RefSeq" id="WP_088706012.1">
    <property type="nucleotide sequence ID" value="NZ_LSTO01000001.1"/>
</dbReference>
<comment type="similarity">
    <text evidence="1">Belongs to the ClpA/ClpB family.</text>
</comment>
<dbReference type="Gene3D" id="1.10.1780.10">
    <property type="entry name" value="Clp, N-terminal domain"/>
    <property type="match status" value="1"/>
</dbReference>
<dbReference type="SMART" id="SM01086">
    <property type="entry name" value="ClpB_D2-small"/>
    <property type="match status" value="1"/>
</dbReference>
<evidence type="ECO:0000256" key="7">
    <source>
        <dbReference type="SAM" id="Coils"/>
    </source>
</evidence>
<keyword evidence="12" id="KW-1185">Reference proteome</keyword>
<dbReference type="Pfam" id="PF10431">
    <property type="entry name" value="ClpB_D2-small"/>
    <property type="match status" value="1"/>
</dbReference>
<dbReference type="AlphaFoldDB" id="A0A254TCQ8"/>
<dbReference type="InterPro" id="IPR018368">
    <property type="entry name" value="ClpA/B_CS1"/>
</dbReference>
<reference evidence="11 12" key="1">
    <citation type="submission" date="2016-02" db="EMBL/GenBank/DDBJ databases">
        <authorList>
            <person name="Wen L."/>
            <person name="He K."/>
            <person name="Yang H."/>
        </authorList>
    </citation>
    <scope>NUCLEOTIDE SEQUENCE [LARGE SCALE GENOMIC DNA]</scope>
    <source>
        <strain evidence="11 12">TSA40</strain>
    </source>
</reference>
<dbReference type="Pfam" id="PF00004">
    <property type="entry name" value="AAA"/>
    <property type="match status" value="1"/>
</dbReference>
<dbReference type="EMBL" id="LSTO01000001">
    <property type="protein sequence ID" value="OWW19092.1"/>
    <property type="molecule type" value="Genomic_DNA"/>
</dbReference>
<dbReference type="CDD" id="cd19499">
    <property type="entry name" value="RecA-like_ClpB_Hsp104-like"/>
    <property type="match status" value="1"/>
</dbReference>
<dbReference type="PROSITE" id="PS00870">
    <property type="entry name" value="CLPAB_1"/>
    <property type="match status" value="1"/>
</dbReference>
<dbReference type="SMART" id="SM00382">
    <property type="entry name" value="AAA"/>
    <property type="match status" value="2"/>
</dbReference>
<gene>
    <name evidence="11" type="ORF">AYR66_05910</name>
</gene>
<evidence type="ECO:0000259" key="10">
    <source>
        <dbReference type="SMART" id="SM01086"/>
    </source>
</evidence>
<dbReference type="GO" id="GO:0005737">
    <property type="term" value="C:cytoplasm"/>
    <property type="evidence" value="ECO:0007669"/>
    <property type="project" value="TreeGrafter"/>
</dbReference>
<evidence type="ECO:0000256" key="1">
    <source>
        <dbReference type="ARBA" id="ARBA00008675"/>
    </source>
</evidence>
<dbReference type="GO" id="GO:0005524">
    <property type="term" value="F:ATP binding"/>
    <property type="evidence" value="ECO:0007669"/>
    <property type="project" value="UniProtKB-KW"/>
</dbReference>
<dbReference type="CDD" id="cd00009">
    <property type="entry name" value="AAA"/>
    <property type="match status" value="1"/>
</dbReference>
<evidence type="ECO:0000256" key="4">
    <source>
        <dbReference type="ARBA" id="ARBA00022840"/>
    </source>
</evidence>
<keyword evidence="4" id="KW-0067">ATP-binding</keyword>
<feature type="domain" description="Clp ATPase C-terminal" evidence="10">
    <location>
        <begin position="790"/>
        <end position="875"/>
    </location>
</feature>
<name>A0A254TCQ8_9BURK</name>
<accession>A0A254TCQ8</accession>
<dbReference type="Pfam" id="PF07724">
    <property type="entry name" value="AAA_2"/>
    <property type="match status" value="1"/>
</dbReference>
<dbReference type="PRINTS" id="PR00300">
    <property type="entry name" value="CLPPROTEASEA"/>
</dbReference>
<dbReference type="OrthoDB" id="9803641at2"/>
<dbReference type="InterPro" id="IPR003959">
    <property type="entry name" value="ATPase_AAA_core"/>
</dbReference>
<comment type="caution">
    <text evidence="11">The sequence shown here is derived from an EMBL/GenBank/DDBJ whole genome shotgun (WGS) entry which is preliminary data.</text>
</comment>
<dbReference type="GO" id="GO:0034605">
    <property type="term" value="P:cellular response to heat"/>
    <property type="evidence" value="ECO:0007669"/>
    <property type="project" value="TreeGrafter"/>
</dbReference>
<evidence type="ECO:0000256" key="8">
    <source>
        <dbReference type="SAM" id="MobiDB-lite"/>
    </source>
</evidence>
<dbReference type="GO" id="GO:0016887">
    <property type="term" value="F:ATP hydrolysis activity"/>
    <property type="evidence" value="ECO:0007669"/>
    <property type="project" value="InterPro"/>
</dbReference>
<evidence type="ECO:0000313" key="12">
    <source>
        <dbReference type="Proteomes" id="UP000197535"/>
    </source>
</evidence>
<keyword evidence="7" id="KW-0175">Coiled coil</keyword>
<dbReference type="PANTHER" id="PTHR11638:SF184">
    <property type="entry name" value="ATPASE WITH CHAPERONE ACTIVITY"/>
    <property type="match status" value="1"/>
</dbReference>
<keyword evidence="5" id="KW-0143">Chaperone</keyword>
<keyword evidence="2" id="KW-0677">Repeat</keyword>
<dbReference type="InterPro" id="IPR050130">
    <property type="entry name" value="ClpA_ClpB"/>
</dbReference>
<dbReference type="Gene3D" id="1.10.8.60">
    <property type="match status" value="1"/>
</dbReference>
<dbReference type="PANTHER" id="PTHR11638">
    <property type="entry name" value="ATP-DEPENDENT CLP PROTEASE"/>
    <property type="match status" value="1"/>
</dbReference>
<dbReference type="InterPro" id="IPR001270">
    <property type="entry name" value="ClpA/B"/>
</dbReference>
<dbReference type="Pfam" id="PF17871">
    <property type="entry name" value="AAA_lid_9"/>
    <property type="match status" value="1"/>
</dbReference>
<dbReference type="NCBIfam" id="TIGR03345">
    <property type="entry name" value="VI_ClpV1"/>
    <property type="match status" value="1"/>
</dbReference>
<dbReference type="InterPro" id="IPR027417">
    <property type="entry name" value="P-loop_NTPase"/>
</dbReference>
<dbReference type="FunFam" id="3.40.50.300:FF:000025">
    <property type="entry name" value="ATP-dependent Clp protease subunit"/>
    <property type="match status" value="1"/>
</dbReference>
<dbReference type="InterPro" id="IPR041546">
    <property type="entry name" value="ClpA/ClpB_AAA_lid"/>
</dbReference>
<sequence>MNTDLKALIAKLTPAARRAMESAANVALTRTHHEVDIEHVLLELLDKPDTDMAAILHAYGVDKANLQADLQSGLSQFRTGNTRNPVLSQNIPQWLESAWLSASVGYGAQHIRSGYLLMALIGDERIARIVNGTCRALLCIPPADLRESLPQILTLSKEGTELSDAHPAQAPGRTPRADATRASGSPALDKYTVDLTALAKLGKIDPVLGRDPEVRQMIDILLRRRQNNPILTGEPGVGKTAVVEDLALRIAQGDVPPVLKDVRIRTLDLGLLQAGASVKGEFESRLRSVIDEVKASLAPVILFIDEAHTIIGAGGQAGQNDAANLLKPALARGELRTIAATTWAEYKKYFEKDAALARRFQVVKVEEPPEDVAIQMVRGIAAAMEKHHGVRILDEAVVDAVRMSSRYLAGRQLPDKAISVLDTACARVALSRASTPAAIDDLCRMIENLEREAAALRKEQDTQHAGRLEEIRLRRTELDEDLARQREAFDVQVKLVDSIACLRKQIEETPAGETGSQVDALRDALREAQSRLRDAHQTQPLIYDCVDSAAVAEIIAGWTGIPLGRMVANEIDVVRNLKALLEERVIGQGHALELIAERVRIAKASLEDPGKPKAVFLLVGPSGVGKTETALALADTLYGGEKNLVTINMSEYQEAHSVSGLKGSPPGYVGYGEGGVLTEAVRRKPYSVVLLDEVEKAHPDVLELFFQVFDKGVLEDAEGREVDFRNTIIILTSNVGTDLIMKAVEHGVTIEGKKRQPTPADLLELLREDLQQSFKPAFLGRLAVVPYYPISDEAMRSIVELKLKKVGQRLLRNHGATLSYDKSLLELIVSRCTEVDSGARDADAIIARSVLAEMSGEVLARMAAGRPVKAVALKVRKNKLTAMVE</sequence>
<dbReference type="Gene3D" id="3.40.50.300">
    <property type="entry name" value="P-loop containing nucleotide triphosphate hydrolases"/>
    <property type="match status" value="3"/>
</dbReference>
<protein>
    <submittedName>
        <fullName evidence="11">ClpV1 family T6SS ATPase</fullName>
    </submittedName>
</protein>
<evidence type="ECO:0000256" key="3">
    <source>
        <dbReference type="ARBA" id="ARBA00022741"/>
    </source>
</evidence>
<evidence type="ECO:0000259" key="9">
    <source>
        <dbReference type="SMART" id="SM00382"/>
    </source>
</evidence>
<feature type="coiled-coil region" evidence="7">
    <location>
        <begin position="439"/>
        <end position="488"/>
    </location>
</feature>
<dbReference type="InterPro" id="IPR036628">
    <property type="entry name" value="Clp_N_dom_sf"/>
</dbReference>
<evidence type="ECO:0000313" key="11">
    <source>
        <dbReference type="EMBL" id="OWW19092.1"/>
    </source>
</evidence>
<comment type="function">
    <text evidence="6">Part of a stress-induced multi-chaperone system, it is involved in the recovery of the cell from heat-induced damage, in cooperation with DnaK, DnaJ and GrpE. Acts before DnaK, in the processing of protein aggregates. Protein binding stimulates the ATPase activity; ATP hydrolysis unfolds the denatured protein aggregates, which probably helps expose new hydrophobic binding sites on the surface of ClpB-bound aggregates, contributing to the solubilization and refolding of denatured protein aggregates by DnaK.</text>
</comment>
<dbReference type="InterPro" id="IPR019489">
    <property type="entry name" value="Clp_ATPase_C"/>
</dbReference>
<evidence type="ECO:0000256" key="5">
    <source>
        <dbReference type="ARBA" id="ARBA00023186"/>
    </source>
</evidence>
<evidence type="ECO:0000256" key="2">
    <source>
        <dbReference type="ARBA" id="ARBA00022737"/>
    </source>
</evidence>
<feature type="domain" description="AAA+ ATPase" evidence="9">
    <location>
        <begin position="225"/>
        <end position="370"/>
    </location>
</feature>
<dbReference type="InterPro" id="IPR017729">
    <property type="entry name" value="ATPase_T6SS_ClpV1"/>
</dbReference>
<feature type="region of interest" description="Disordered" evidence="8">
    <location>
        <begin position="160"/>
        <end position="184"/>
    </location>
</feature>
<dbReference type="SUPFAM" id="SSF81923">
    <property type="entry name" value="Double Clp-N motif"/>
    <property type="match status" value="1"/>
</dbReference>
<dbReference type="Pfam" id="PF02861">
    <property type="entry name" value="Clp_N"/>
    <property type="match status" value="1"/>
</dbReference>
<evidence type="ECO:0000256" key="6">
    <source>
        <dbReference type="ARBA" id="ARBA00025613"/>
    </source>
</evidence>
<feature type="domain" description="AAA+ ATPase" evidence="9">
    <location>
        <begin position="612"/>
        <end position="755"/>
    </location>
</feature>
<dbReference type="InterPro" id="IPR004176">
    <property type="entry name" value="Clp_R_N"/>
</dbReference>
<dbReference type="SUPFAM" id="SSF52540">
    <property type="entry name" value="P-loop containing nucleoside triphosphate hydrolases"/>
    <property type="match status" value="2"/>
</dbReference>
<keyword evidence="3" id="KW-0547">Nucleotide-binding</keyword>